<dbReference type="GO" id="GO:0016798">
    <property type="term" value="F:hydrolase activity, acting on glycosyl bonds"/>
    <property type="evidence" value="ECO:0007669"/>
    <property type="project" value="UniProtKB-KW"/>
</dbReference>
<accession>A0ABZ1C0E6</accession>
<feature type="region of interest" description="Disordered" evidence="1">
    <location>
        <begin position="653"/>
        <end position="710"/>
    </location>
</feature>
<keyword evidence="4" id="KW-0378">Hydrolase</keyword>
<sequence>MRRLAHVLQVAVLAWALIAGQPSAASGSPASTSALLPEAVDEQVWRAPIAPGIALVTVRRLDKDGWLDLFAVVADLDVPGVGADVLASSSLTHLEPVSELAGRAGALAAINGDFFHAGVSGAPAGVVVKGQQVWKSPYPSGRPSAVFFRTSEGLRAAIGMLAFDGALRPLPGPGATGGTGSSVSALQVDALNEPALLPGQVGAYDEHWGTAALPLVRWGPEEVAFARLRAERPGGGPGDAWTVVAVGRGVPKAPPGPGELVLLGWRDGATRLQARLRAGQRFGWQAGVVPGSSLRPSPPAGGTIYAALSGGSVLLQDGQPLLELRQPGYPLTRQPRSAIGVGRQGRRVILAAVDGRHWTSRGLDVAELARWLQRLGATDAINLDGGGSTTLVARIGPGSRATEGAQAAPGPPLAVVNRPSDGGERAVPAALGLFYDPGAAGPPGLFVLRPAVCPPAPAIEAYSIAPAGLVTASGVPAPLEVYPYDLSADGLLWTVDPPDLGLFPKPGVFVGLRPGNGRIVALRTDGTRLWGASGTLFGTGDPLVPVVQPGTAMQAAASEIPVQVIGAPVALRVEPDPLVVPPGEPVPLGAVVVDAQGRRAPIDPNLITFWVSGGAEGGVKGGMLSARPSRASGEPALEAGYLDLRVRVAIRWAPSPPHKEQPAAGADSRQETGPVAGPVPPVKAPPPAAEDSGRPAAGAPAPRSTTAGSSGSEAVRVVALGSLPPPASLPGFISWLVDQHPSLVLAALRPPAPDDPAEVEAGWLLETGLPVAAIPAAWDEAHRRPGSASGFGWPGAVATRGESRFIVLDPETVAWEWVAAEIRRAVNDRIRRLLVLTGRSPLRAGAGREEQMLAAWLSATAGKGLETWVLYAGDGWDHRMVDGVHFLSLPPVRQNGPVVVLRIDRAGVAASREFLPAAQARLSEEAAAEPLRPAPFSAAGPAAQGAPPAPENPQKGGSI</sequence>
<evidence type="ECO:0000259" key="3">
    <source>
        <dbReference type="Pfam" id="PF09992"/>
    </source>
</evidence>
<evidence type="ECO:0000256" key="1">
    <source>
        <dbReference type="SAM" id="MobiDB-lite"/>
    </source>
</evidence>
<dbReference type="EMBL" id="CP141615">
    <property type="protein sequence ID" value="WRP17797.1"/>
    <property type="molecule type" value="Genomic_DNA"/>
</dbReference>
<evidence type="ECO:0000313" key="5">
    <source>
        <dbReference type="Proteomes" id="UP001332192"/>
    </source>
</evidence>
<protein>
    <submittedName>
        <fullName evidence="4">Phosphodiester glycosidase family protein</fullName>
    </submittedName>
</protein>
<feature type="compositionally biased region" description="Pro residues" evidence="1">
    <location>
        <begin position="677"/>
        <end position="688"/>
    </location>
</feature>
<reference evidence="4 5" key="1">
    <citation type="journal article" date="2024" name="Front. Microbiol.">
        <title>Novel thermophilic genera Geochorda gen. nov. and Carboxydochorda gen. nov. from the deep terrestrial subsurface reveal the ecophysiological diversity in the class Limnochordia.</title>
        <authorList>
            <person name="Karnachuk O.V."/>
            <person name="Lukina A.P."/>
            <person name="Avakyan M.R."/>
            <person name="Kadnikov V.V."/>
            <person name="Begmatov S."/>
            <person name="Beletsky A.V."/>
            <person name="Vlasova K.G."/>
            <person name="Novikov A.A."/>
            <person name="Shcherbakova V.A."/>
            <person name="Mardanov A.V."/>
            <person name="Ravin N.V."/>
        </authorList>
    </citation>
    <scope>NUCLEOTIDE SEQUENCE [LARGE SCALE GENOMIC DNA]</scope>
    <source>
        <strain evidence="4 5">L945</strain>
    </source>
</reference>
<feature type="chain" id="PRO_5046802561" evidence="2">
    <location>
        <begin position="25"/>
        <end position="959"/>
    </location>
</feature>
<keyword evidence="4" id="KW-0326">Glycosidase</keyword>
<dbReference type="Pfam" id="PF09992">
    <property type="entry name" value="NAGPA"/>
    <property type="match status" value="1"/>
</dbReference>
<feature type="domain" description="Phosphodiester glycosidase" evidence="3">
    <location>
        <begin position="277"/>
        <end position="434"/>
    </location>
</feature>
<organism evidence="4 5">
    <name type="scientific">Carboxydichorda subterranea</name>
    <dbReference type="NCBI Taxonomy" id="3109565"/>
    <lineage>
        <taxon>Bacteria</taxon>
        <taxon>Bacillati</taxon>
        <taxon>Bacillota</taxon>
        <taxon>Limnochordia</taxon>
        <taxon>Limnochordales</taxon>
        <taxon>Geochordaceae</taxon>
        <taxon>Carboxydichorda</taxon>
    </lineage>
</organism>
<evidence type="ECO:0000313" key="4">
    <source>
        <dbReference type="EMBL" id="WRP17797.1"/>
    </source>
</evidence>
<proteinExistence type="predicted"/>
<keyword evidence="2" id="KW-0732">Signal</keyword>
<dbReference type="PANTHER" id="PTHR40446">
    <property type="entry name" value="N-ACETYLGLUCOSAMINE-1-PHOSPHODIESTER ALPHA-N-ACETYLGLUCOSAMINIDASE"/>
    <property type="match status" value="1"/>
</dbReference>
<name>A0ABZ1C0E6_9FIRM</name>
<dbReference type="RefSeq" id="WP_324717067.1">
    <property type="nucleotide sequence ID" value="NZ_CP141615.1"/>
</dbReference>
<gene>
    <name evidence="4" type="ORF">U7230_01950</name>
</gene>
<dbReference type="Proteomes" id="UP001332192">
    <property type="component" value="Chromosome"/>
</dbReference>
<feature type="compositionally biased region" description="Low complexity" evidence="1">
    <location>
        <begin position="928"/>
        <end position="946"/>
    </location>
</feature>
<feature type="signal peptide" evidence="2">
    <location>
        <begin position="1"/>
        <end position="24"/>
    </location>
</feature>
<feature type="region of interest" description="Disordered" evidence="1">
    <location>
        <begin position="926"/>
        <end position="959"/>
    </location>
</feature>
<keyword evidence="5" id="KW-1185">Reference proteome</keyword>
<dbReference type="InterPro" id="IPR018711">
    <property type="entry name" value="NAGPA"/>
</dbReference>
<dbReference type="PANTHER" id="PTHR40446:SF2">
    <property type="entry name" value="N-ACETYLGLUCOSAMINE-1-PHOSPHODIESTER ALPHA-N-ACETYLGLUCOSAMINIDASE"/>
    <property type="match status" value="1"/>
</dbReference>
<feature type="compositionally biased region" description="Low complexity" evidence="1">
    <location>
        <begin position="694"/>
        <end position="708"/>
    </location>
</feature>
<evidence type="ECO:0000256" key="2">
    <source>
        <dbReference type="SAM" id="SignalP"/>
    </source>
</evidence>